<organism evidence="1 2">
    <name type="scientific">Portunus trituberculatus</name>
    <name type="common">Swimming crab</name>
    <name type="synonym">Neptunus trituberculatus</name>
    <dbReference type="NCBI Taxonomy" id="210409"/>
    <lineage>
        <taxon>Eukaryota</taxon>
        <taxon>Metazoa</taxon>
        <taxon>Ecdysozoa</taxon>
        <taxon>Arthropoda</taxon>
        <taxon>Crustacea</taxon>
        <taxon>Multicrustacea</taxon>
        <taxon>Malacostraca</taxon>
        <taxon>Eumalacostraca</taxon>
        <taxon>Eucarida</taxon>
        <taxon>Decapoda</taxon>
        <taxon>Pleocyemata</taxon>
        <taxon>Brachyura</taxon>
        <taxon>Eubrachyura</taxon>
        <taxon>Portunoidea</taxon>
        <taxon>Portunidae</taxon>
        <taxon>Portuninae</taxon>
        <taxon>Portunus</taxon>
    </lineage>
</organism>
<gene>
    <name evidence="1" type="ORF">E2C01_093836</name>
</gene>
<keyword evidence="2" id="KW-1185">Reference proteome</keyword>
<reference evidence="1 2" key="1">
    <citation type="submission" date="2019-05" db="EMBL/GenBank/DDBJ databases">
        <title>Another draft genome of Portunus trituberculatus and its Hox gene families provides insights of decapod evolution.</title>
        <authorList>
            <person name="Jeong J.-H."/>
            <person name="Song I."/>
            <person name="Kim S."/>
            <person name="Choi T."/>
            <person name="Kim D."/>
            <person name="Ryu S."/>
            <person name="Kim W."/>
        </authorList>
    </citation>
    <scope>NUCLEOTIDE SEQUENCE [LARGE SCALE GENOMIC DNA]</scope>
    <source>
        <tissue evidence="1">Muscle</tissue>
    </source>
</reference>
<evidence type="ECO:0000313" key="1">
    <source>
        <dbReference type="EMBL" id="MPC98465.1"/>
    </source>
</evidence>
<name>A0A5B7JVA3_PORTR</name>
<accession>A0A5B7JVA3</accession>
<dbReference type="EMBL" id="VSRR010114219">
    <property type="protein sequence ID" value="MPC98465.1"/>
    <property type="molecule type" value="Genomic_DNA"/>
</dbReference>
<proteinExistence type="predicted"/>
<dbReference type="Proteomes" id="UP000324222">
    <property type="component" value="Unassembled WGS sequence"/>
</dbReference>
<dbReference type="AlphaFoldDB" id="A0A5B7JVA3"/>
<comment type="caution">
    <text evidence="1">The sequence shown here is derived from an EMBL/GenBank/DDBJ whole genome shotgun (WGS) entry which is preliminary data.</text>
</comment>
<protein>
    <submittedName>
        <fullName evidence="1">Uncharacterized protein</fullName>
    </submittedName>
</protein>
<sequence length="32" mass="3442">MIGEYLADMAPPFTTTASTTNTFTSIELAMSK</sequence>
<evidence type="ECO:0000313" key="2">
    <source>
        <dbReference type="Proteomes" id="UP000324222"/>
    </source>
</evidence>